<keyword evidence="2" id="KW-1185">Reference proteome</keyword>
<organism evidence="1 2">
    <name type="scientific">Coniosporium uncinatum</name>
    <dbReference type="NCBI Taxonomy" id="93489"/>
    <lineage>
        <taxon>Eukaryota</taxon>
        <taxon>Fungi</taxon>
        <taxon>Dikarya</taxon>
        <taxon>Ascomycota</taxon>
        <taxon>Pezizomycotina</taxon>
        <taxon>Dothideomycetes</taxon>
        <taxon>Dothideomycetes incertae sedis</taxon>
        <taxon>Coniosporium</taxon>
    </lineage>
</organism>
<reference evidence="1" key="1">
    <citation type="submission" date="2024-09" db="EMBL/GenBank/DDBJ databases">
        <title>Black Yeasts Isolated from many extreme environments.</title>
        <authorList>
            <person name="Coleine C."/>
            <person name="Stajich J.E."/>
            <person name="Selbmann L."/>
        </authorList>
    </citation>
    <scope>NUCLEOTIDE SEQUENCE</scope>
    <source>
        <strain evidence="1">CCFEE 5737</strain>
    </source>
</reference>
<sequence>MLGDGPLTREPEALPGAFPRDDESTTSSRVKIVEPPKADRDSPPPFEKPKGILRKPTEKFPEDPNPIREGVAPLKDATPKKGIPPDARWTKIDRRLVNPEALEEAKERFEERLDCVIVLRVLTKEEIQKFADRTRELRDSRYEESRRGDKDKDKDKDRTDRGDRDRDRDRDRDKDRERDRKRRGERERDRINEEDVDEDTDGEGIKAIEDRKDRRRAERDDDEVPRDRDRDRARARDRDRDRDRERGRGSDEEYYMAGARA</sequence>
<comment type="caution">
    <text evidence="1">The sequence shown here is derived from an EMBL/GenBank/DDBJ whole genome shotgun (WGS) entry which is preliminary data.</text>
</comment>
<dbReference type="EMBL" id="JAWDJW010001153">
    <property type="protein sequence ID" value="KAK3079424.1"/>
    <property type="molecule type" value="Genomic_DNA"/>
</dbReference>
<evidence type="ECO:0000313" key="2">
    <source>
        <dbReference type="Proteomes" id="UP001186974"/>
    </source>
</evidence>
<accession>A0ACC3DS01</accession>
<evidence type="ECO:0000313" key="1">
    <source>
        <dbReference type="EMBL" id="KAK3079424.1"/>
    </source>
</evidence>
<name>A0ACC3DS01_9PEZI</name>
<protein>
    <submittedName>
        <fullName evidence="1">Uncharacterized protein</fullName>
    </submittedName>
</protein>
<gene>
    <name evidence="1" type="ORF">LTS18_004894</name>
</gene>
<proteinExistence type="predicted"/>
<dbReference type="Proteomes" id="UP001186974">
    <property type="component" value="Unassembled WGS sequence"/>
</dbReference>